<dbReference type="InterPro" id="IPR015032">
    <property type="entry name" value="ThsB__TIR-like_domain"/>
</dbReference>
<dbReference type="Proteomes" id="UP001597051">
    <property type="component" value="Unassembled WGS sequence"/>
</dbReference>
<evidence type="ECO:0000313" key="2">
    <source>
        <dbReference type="EMBL" id="MFD0984042.1"/>
    </source>
</evidence>
<dbReference type="RefSeq" id="WP_379756349.1">
    <property type="nucleotide sequence ID" value="NZ_JBHSYB010000025.1"/>
</dbReference>
<name>A0ABW3J0R6_9FLAO</name>
<feature type="domain" description="Thoeris protein ThsB TIR-like" evidence="1">
    <location>
        <begin position="6"/>
        <end position="138"/>
    </location>
</feature>
<proteinExistence type="predicted"/>
<dbReference type="Pfam" id="PF08937">
    <property type="entry name" value="ThsB_TIR"/>
    <property type="match status" value="1"/>
</dbReference>
<keyword evidence="3" id="KW-1185">Reference proteome</keyword>
<dbReference type="EMBL" id="JBHTIZ010000013">
    <property type="protein sequence ID" value="MFD0984042.1"/>
    <property type="molecule type" value="Genomic_DNA"/>
</dbReference>
<sequence>MARKYFVSYKYKDEKVQKLKDFFYEEVNGSMQFNSRNTRVRDYVDLLQNKIGSDHINLGERDGESLEEFLDHEIESELKRRIRQCSVTIVMISKGMKLTNKTQKEQWIPWEISYSLRTVPTGGNTKQMNAVIGVVLPDESGTYDWYYAYNPNCNSITHHTNLLFKILSSNMFNLWEKETRECNGSIITISNEPSFIKTVKWSDFMFNDNFNSHLEKAIEIKDNKGLYDYKINLE</sequence>
<evidence type="ECO:0000313" key="3">
    <source>
        <dbReference type="Proteomes" id="UP001597051"/>
    </source>
</evidence>
<evidence type="ECO:0000259" key="1">
    <source>
        <dbReference type="Pfam" id="PF08937"/>
    </source>
</evidence>
<organism evidence="2 3">
    <name type="scientific">Flavobacterium myungsuense</name>
    <dbReference type="NCBI Taxonomy" id="651823"/>
    <lineage>
        <taxon>Bacteria</taxon>
        <taxon>Pseudomonadati</taxon>
        <taxon>Bacteroidota</taxon>
        <taxon>Flavobacteriia</taxon>
        <taxon>Flavobacteriales</taxon>
        <taxon>Flavobacteriaceae</taxon>
        <taxon>Flavobacterium</taxon>
    </lineage>
</organism>
<protein>
    <submittedName>
        <fullName evidence="2">TIR domain-containing protein</fullName>
    </submittedName>
</protein>
<comment type="caution">
    <text evidence="2">The sequence shown here is derived from an EMBL/GenBank/DDBJ whole genome shotgun (WGS) entry which is preliminary data.</text>
</comment>
<reference evidence="3" key="1">
    <citation type="journal article" date="2019" name="Int. J. Syst. Evol. Microbiol.">
        <title>The Global Catalogue of Microorganisms (GCM) 10K type strain sequencing project: providing services to taxonomists for standard genome sequencing and annotation.</title>
        <authorList>
            <consortium name="The Broad Institute Genomics Platform"/>
            <consortium name="The Broad Institute Genome Sequencing Center for Infectious Disease"/>
            <person name="Wu L."/>
            <person name="Ma J."/>
        </authorList>
    </citation>
    <scope>NUCLEOTIDE SEQUENCE [LARGE SCALE GENOMIC DNA]</scope>
    <source>
        <strain evidence="3">CECT 7649</strain>
    </source>
</reference>
<gene>
    <name evidence="2" type="ORF">ACFQ0S_06070</name>
</gene>
<accession>A0ABW3J0R6</accession>